<proteinExistence type="predicted"/>
<evidence type="ECO:0000313" key="1">
    <source>
        <dbReference type="EMBL" id="KAF6730956.1"/>
    </source>
</evidence>
<reference evidence="1" key="1">
    <citation type="journal article" name="BMC Genomics">
        <title>Long-read sequencing and de novo genome assembly of marine medaka (Oryzias melastigma).</title>
        <authorList>
            <person name="Liang P."/>
            <person name="Saqib H.S.A."/>
            <person name="Ni X."/>
            <person name="Shen Y."/>
        </authorList>
    </citation>
    <scope>NUCLEOTIDE SEQUENCE</scope>
    <source>
        <strain evidence="1">Bigg-433</strain>
    </source>
</reference>
<organism evidence="1 2">
    <name type="scientific">Oryzias melastigma</name>
    <name type="common">Marine medaka</name>
    <dbReference type="NCBI Taxonomy" id="30732"/>
    <lineage>
        <taxon>Eukaryota</taxon>
        <taxon>Metazoa</taxon>
        <taxon>Chordata</taxon>
        <taxon>Craniata</taxon>
        <taxon>Vertebrata</taxon>
        <taxon>Euteleostomi</taxon>
        <taxon>Actinopterygii</taxon>
        <taxon>Neopterygii</taxon>
        <taxon>Teleostei</taxon>
        <taxon>Neoteleostei</taxon>
        <taxon>Acanthomorphata</taxon>
        <taxon>Ovalentaria</taxon>
        <taxon>Atherinomorphae</taxon>
        <taxon>Beloniformes</taxon>
        <taxon>Adrianichthyidae</taxon>
        <taxon>Oryziinae</taxon>
        <taxon>Oryzias</taxon>
    </lineage>
</organism>
<protein>
    <submittedName>
        <fullName evidence="1">Uncharacterized protein</fullName>
    </submittedName>
</protein>
<accession>A0A834FDV7</accession>
<dbReference type="EMBL" id="WKFB01000227">
    <property type="protein sequence ID" value="KAF6730956.1"/>
    <property type="molecule type" value="Genomic_DNA"/>
</dbReference>
<sequence>MFPRRLCEWPEGGRPTRDRARHPFEWFPELQKLVFDVSPSSGQKEHHILFSGH</sequence>
<dbReference type="Proteomes" id="UP000646548">
    <property type="component" value="Unassembled WGS sequence"/>
</dbReference>
<feature type="non-terminal residue" evidence="1">
    <location>
        <position position="1"/>
    </location>
</feature>
<gene>
    <name evidence="1" type="ORF">FQA47_004055</name>
</gene>
<comment type="caution">
    <text evidence="1">The sequence shown here is derived from an EMBL/GenBank/DDBJ whole genome shotgun (WGS) entry which is preliminary data.</text>
</comment>
<evidence type="ECO:0000313" key="2">
    <source>
        <dbReference type="Proteomes" id="UP000646548"/>
    </source>
</evidence>
<dbReference type="AlphaFoldDB" id="A0A834FDV7"/>
<name>A0A834FDV7_ORYME</name>